<feature type="compositionally biased region" description="Basic and acidic residues" evidence="1">
    <location>
        <begin position="1"/>
        <end position="20"/>
    </location>
</feature>
<dbReference type="EMBL" id="SLZW01000010">
    <property type="protein sequence ID" value="TCS60580.1"/>
    <property type="molecule type" value="Genomic_DNA"/>
</dbReference>
<evidence type="ECO:0000313" key="2">
    <source>
        <dbReference type="EMBL" id="TCS60580.1"/>
    </source>
</evidence>
<dbReference type="AlphaFoldDB" id="A0A4R3J7W1"/>
<evidence type="ECO:0000256" key="1">
    <source>
        <dbReference type="SAM" id="MobiDB-lite"/>
    </source>
</evidence>
<protein>
    <submittedName>
        <fullName evidence="2">Uncharacterized protein</fullName>
    </submittedName>
</protein>
<proteinExistence type="predicted"/>
<feature type="region of interest" description="Disordered" evidence="1">
    <location>
        <begin position="1"/>
        <end position="23"/>
    </location>
</feature>
<accession>A0A4R3J7W1</accession>
<comment type="caution">
    <text evidence="2">The sequence shown here is derived from an EMBL/GenBank/DDBJ whole genome shotgun (WGS) entry which is preliminary data.</text>
</comment>
<reference evidence="2 3" key="1">
    <citation type="submission" date="2019-03" db="EMBL/GenBank/DDBJ databases">
        <title>Genomic Encyclopedia of Type Strains, Phase IV (KMG-IV): sequencing the most valuable type-strain genomes for metagenomic binning, comparative biology and taxonomic classification.</title>
        <authorList>
            <person name="Goeker M."/>
        </authorList>
    </citation>
    <scope>NUCLEOTIDE SEQUENCE [LARGE SCALE GENOMIC DNA]</scope>
    <source>
        <strain evidence="2 3">DSM 101688</strain>
    </source>
</reference>
<dbReference type="RefSeq" id="WP_132939893.1">
    <property type="nucleotide sequence ID" value="NZ_CP119676.1"/>
</dbReference>
<sequence length="278" mass="31727">MSDAPPRTDEKKPPRSEAQARKSRALAEAVVTTFIDRLIAEANQRGGALTMRDLAQLSDEFRAKTDALSKVFEQTLEESSHVQKVIRWQTINRPPFDRLIVKRFETLFPRHGEAIGEGRISRRMLPGFFLAVNIMLGADVVKTFQDKCQEVVDRLKADNNGDIDWNLVDADPRAQRIILDAQMQMVTHFSDLRTRKAWFLRIINDQLAPTALDGPDVGWEMTPDMFEIFLRRLFSDLIDATDSVEGRLKEMTEYGADKLEAAVAFLHQLRELSEDEPV</sequence>
<keyword evidence="3" id="KW-1185">Reference proteome</keyword>
<gene>
    <name evidence="2" type="ORF">EDD55_11054</name>
</gene>
<evidence type="ECO:0000313" key="3">
    <source>
        <dbReference type="Proteomes" id="UP000295304"/>
    </source>
</evidence>
<organism evidence="2 3">
    <name type="scientific">Varunaivibrio sulfuroxidans</name>
    <dbReference type="NCBI Taxonomy" id="1773489"/>
    <lineage>
        <taxon>Bacteria</taxon>
        <taxon>Pseudomonadati</taxon>
        <taxon>Pseudomonadota</taxon>
        <taxon>Alphaproteobacteria</taxon>
        <taxon>Rhodospirillales</taxon>
        <taxon>Magnetovibrionaceae</taxon>
        <taxon>Varunaivibrio</taxon>
    </lineage>
</organism>
<dbReference type="Proteomes" id="UP000295304">
    <property type="component" value="Unassembled WGS sequence"/>
</dbReference>
<dbReference type="OrthoDB" id="7356265at2"/>
<name>A0A4R3J7W1_9PROT</name>